<sequence length="205" mass="23724">MVVLEGDAVNDKKKDDLVRERPMTYEDYANMPDDGNRYELVDGVLELMSPAPSPTHQMISSEIQQRIKDDCEQDYITFVAPIDVIFAEKVVRQPDLVLVHRDRFSEIVKKRGLVGTPDLVVEILSPYSVKRDRESKMRSYVTYKVPEFWIVDPANEALEQYILENDHYPLPNVYTEDDNIQSERLQCVSFCINDILENIPEIPAD</sequence>
<name>A0A7T6Z0U7_9BACI</name>
<dbReference type="InterPro" id="IPR012296">
    <property type="entry name" value="Nuclease_put_TT1808"/>
</dbReference>
<keyword evidence="2" id="KW-0378">Hydrolase</keyword>
<gene>
    <name evidence="2" type="ORF">HUG15_03975</name>
</gene>
<dbReference type="PANTHER" id="PTHR34107">
    <property type="entry name" value="SLL0198 PROTEIN-RELATED"/>
    <property type="match status" value="1"/>
</dbReference>
<dbReference type="AlphaFoldDB" id="A0A7T6Z0U7"/>
<dbReference type="GO" id="GO:0004519">
    <property type="term" value="F:endonuclease activity"/>
    <property type="evidence" value="ECO:0007669"/>
    <property type="project" value="UniProtKB-KW"/>
</dbReference>
<dbReference type="Proteomes" id="UP000595823">
    <property type="component" value="Chromosome"/>
</dbReference>
<dbReference type="CDD" id="cd06260">
    <property type="entry name" value="DUF820-like"/>
    <property type="match status" value="1"/>
</dbReference>
<dbReference type="SUPFAM" id="SSF52980">
    <property type="entry name" value="Restriction endonuclease-like"/>
    <property type="match status" value="1"/>
</dbReference>
<keyword evidence="2" id="KW-0255">Endonuclease</keyword>
<keyword evidence="2" id="KW-0540">Nuclease</keyword>
<dbReference type="KEGG" id="scia:HUG15_03975"/>
<dbReference type="PANTHER" id="PTHR34107:SF4">
    <property type="entry name" value="SLL1222 PROTEIN"/>
    <property type="match status" value="1"/>
</dbReference>
<dbReference type="InterPro" id="IPR011335">
    <property type="entry name" value="Restrct_endonuc-II-like"/>
</dbReference>
<evidence type="ECO:0000313" key="2">
    <source>
        <dbReference type="EMBL" id="QQK74844.1"/>
    </source>
</evidence>
<evidence type="ECO:0000259" key="1">
    <source>
        <dbReference type="Pfam" id="PF05685"/>
    </source>
</evidence>
<dbReference type="Gene3D" id="3.90.1570.10">
    <property type="entry name" value="tt1808, chain A"/>
    <property type="match status" value="1"/>
</dbReference>
<reference evidence="2 3" key="1">
    <citation type="submission" date="2020-06" db="EMBL/GenBank/DDBJ databases">
        <title>Genomic analysis of Salicibibacter sp. NKC5-3.</title>
        <authorList>
            <person name="Oh Y.J."/>
        </authorList>
    </citation>
    <scope>NUCLEOTIDE SEQUENCE [LARGE SCALE GENOMIC DNA]</scope>
    <source>
        <strain evidence="2 3">NKC5-3</strain>
    </source>
</reference>
<dbReference type="InterPro" id="IPR008538">
    <property type="entry name" value="Uma2"/>
</dbReference>
<organism evidence="2 3">
    <name type="scientific">Salicibibacter cibarius</name>
    <dbReference type="NCBI Taxonomy" id="2743000"/>
    <lineage>
        <taxon>Bacteria</taxon>
        <taxon>Bacillati</taxon>
        <taxon>Bacillota</taxon>
        <taxon>Bacilli</taxon>
        <taxon>Bacillales</taxon>
        <taxon>Bacillaceae</taxon>
        <taxon>Salicibibacter</taxon>
    </lineage>
</organism>
<proteinExistence type="predicted"/>
<accession>A0A7T6Z0U7</accession>
<feature type="domain" description="Putative restriction endonuclease" evidence="1">
    <location>
        <begin position="26"/>
        <end position="184"/>
    </location>
</feature>
<keyword evidence="3" id="KW-1185">Reference proteome</keyword>
<dbReference type="EMBL" id="CP054705">
    <property type="protein sequence ID" value="QQK74844.1"/>
    <property type="molecule type" value="Genomic_DNA"/>
</dbReference>
<evidence type="ECO:0000313" key="3">
    <source>
        <dbReference type="Proteomes" id="UP000595823"/>
    </source>
</evidence>
<protein>
    <submittedName>
        <fullName evidence="2">Uma2 family endonuclease</fullName>
    </submittedName>
</protein>
<dbReference type="Pfam" id="PF05685">
    <property type="entry name" value="Uma2"/>
    <property type="match status" value="1"/>
</dbReference>